<evidence type="ECO:0000313" key="3">
    <source>
        <dbReference type="EMBL" id="KAI0507741.1"/>
    </source>
</evidence>
<sequence length="483" mass="52714">MDPSLNPSSFPPLPNSTSTALASSSTPLPWDRVFSNPPPIGEFNISPVPTPDEIIDFPTLDIADAVEEWNLALVGYSLGNRPYYGALLNAVKRLWELKGNIKLISFSDGFFLFKFSCREDFDMVWNKGAWFIFGKPFIFRKWTSHFSPKREEFTSVPIWFKIHDLPLCCWTPVEISKIATKIGSPVAVDSLTASKSRLTYARVCVLVDSSASYPATVPITVEGKHFNLVIEYEWRPSTCEICKSFNHSSNSCPSNPNPTVSLPPKPPRGRSSSRKPRPQSRNPSRLLPPPQTRISPSPEIVAPTQQQSPKATDLPNVASSPDEFSPEVQVINAASGPTASNPQTGLLSNPAIILNLNSPTIPSTSSSDQPVPQPSLQNQDAQPSSSAPKSSNLNSILQDSPPPNSTSPNKFNLLQLLADSEVNSNNNLEDCINEHSHTKSSSYSPPPNNKQSTAISSSKKSDQPIKNKRGKGTKKGPKSNSKS</sequence>
<reference evidence="3" key="1">
    <citation type="journal article" date="2022" name="Front. Genet.">
        <title>Chromosome-Scale Assembly of the Dendrobium nobile Genome Provides Insights Into the Molecular Mechanism of the Biosynthesis of the Medicinal Active Ingredient of Dendrobium.</title>
        <authorList>
            <person name="Xu Q."/>
            <person name="Niu S.-C."/>
            <person name="Li K.-L."/>
            <person name="Zheng P.-J."/>
            <person name="Zhang X.-J."/>
            <person name="Jia Y."/>
            <person name="Liu Y."/>
            <person name="Niu Y.-X."/>
            <person name="Yu L.-H."/>
            <person name="Chen D.-F."/>
            <person name="Zhang G.-Q."/>
        </authorList>
    </citation>
    <scope>NUCLEOTIDE SEQUENCE</scope>
    <source>
        <tissue evidence="3">Leaf</tissue>
    </source>
</reference>
<evidence type="ECO:0000259" key="2">
    <source>
        <dbReference type="Pfam" id="PF14111"/>
    </source>
</evidence>
<organism evidence="3 4">
    <name type="scientific">Dendrobium nobile</name>
    <name type="common">Orchid</name>
    <dbReference type="NCBI Taxonomy" id="94219"/>
    <lineage>
        <taxon>Eukaryota</taxon>
        <taxon>Viridiplantae</taxon>
        <taxon>Streptophyta</taxon>
        <taxon>Embryophyta</taxon>
        <taxon>Tracheophyta</taxon>
        <taxon>Spermatophyta</taxon>
        <taxon>Magnoliopsida</taxon>
        <taxon>Liliopsida</taxon>
        <taxon>Asparagales</taxon>
        <taxon>Orchidaceae</taxon>
        <taxon>Epidendroideae</taxon>
        <taxon>Malaxideae</taxon>
        <taxon>Dendrobiinae</taxon>
        <taxon>Dendrobium</taxon>
    </lineage>
</organism>
<dbReference type="Pfam" id="PF14111">
    <property type="entry name" value="DUF4283"/>
    <property type="match status" value="1"/>
</dbReference>
<feature type="compositionally biased region" description="Basic residues" evidence="1">
    <location>
        <begin position="466"/>
        <end position="477"/>
    </location>
</feature>
<name>A0A8T3BAE1_DENNO</name>
<feature type="compositionally biased region" description="Basic residues" evidence="1">
    <location>
        <begin position="267"/>
        <end position="278"/>
    </location>
</feature>
<dbReference type="PANTHER" id="PTHR31286:SF180">
    <property type="entry name" value="OS10G0362600 PROTEIN"/>
    <property type="match status" value="1"/>
</dbReference>
<accession>A0A8T3BAE1</accession>
<feature type="compositionally biased region" description="Low complexity" evidence="1">
    <location>
        <begin position="247"/>
        <end position="260"/>
    </location>
</feature>
<dbReference type="Proteomes" id="UP000829196">
    <property type="component" value="Unassembled WGS sequence"/>
</dbReference>
<feature type="domain" description="DUF4283" evidence="2">
    <location>
        <begin position="67"/>
        <end position="149"/>
    </location>
</feature>
<feature type="compositionally biased region" description="Polar residues" evidence="1">
    <location>
        <begin position="449"/>
        <end position="458"/>
    </location>
</feature>
<protein>
    <recommendedName>
        <fullName evidence="2">DUF4283 domain-containing protein</fullName>
    </recommendedName>
</protein>
<feature type="compositionally biased region" description="Low complexity" evidence="1">
    <location>
        <begin position="15"/>
        <end position="24"/>
    </location>
</feature>
<dbReference type="InterPro" id="IPR040256">
    <property type="entry name" value="At4g02000-like"/>
</dbReference>
<evidence type="ECO:0000313" key="4">
    <source>
        <dbReference type="Proteomes" id="UP000829196"/>
    </source>
</evidence>
<feature type="compositionally biased region" description="Low complexity" evidence="1">
    <location>
        <begin position="383"/>
        <end position="395"/>
    </location>
</feature>
<feature type="region of interest" description="Disordered" evidence="1">
    <location>
        <begin position="427"/>
        <end position="483"/>
    </location>
</feature>
<dbReference type="InterPro" id="IPR025558">
    <property type="entry name" value="DUF4283"/>
</dbReference>
<dbReference type="AlphaFoldDB" id="A0A8T3BAE1"/>
<feature type="compositionally biased region" description="Polar residues" evidence="1">
    <location>
        <begin position="358"/>
        <end position="382"/>
    </location>
</feature>
<evidence type="ECO:0000256" key="1">
    <source>
        <dbReference type="SAM" id="MobiDB-lite"/>
    </source>
</evidence>
<dbReference type="OrthoDB" id="682893at2759"/>
<keyword evidence="4" id="KW-1185">Reference proteome</keyword>
<comment type="caution">
    <text evidence="3">The sequence shown here is derived from an EMBL/GenBank/DDBJ whole genome shotgun (WGS) entry which is preliminary data.</text>
</comment>
<feature type="region of interest" description="Disordered" evidence="1">
    <location>
        <begin position="1"/>
        <end position="24"/>
    </location>
</feature>
<proteinExistence type="predicted"/>
<feature type="region of interest" description="Disordered" evidence="1">
    <location>
        <begin position="247"/>
        <end position="323"/>
    </location>
</feature>
<feature type="region of interest" description="Disordered" evidence="1">
    <location>
        <begin position="358"/>
        <end position="410"/>
    </location>
</feature>
<dbReference type="EMBL" id="JAGYWB010000010">
    <property type="protein sequence ID" value="KAI0507741.1"/>
    <property type="molecule type" value="Genomic_DNA"/>
</dbReference>
<gene>
    <name evidence="3" type="ORF">KFK09_013869</name>
</gene>
<dbReference type="PANTHER" id="PTHR31286">
    <property type="entry name" value="GLYCINE-RICH CELL WALL STRUCTURAL PROTEIN 1.8-LIKE"/>
    <property type="match status" value="1"/>
</dbReference>